<sequence>MKVSVVIPFYSQIGWLEEAVDSVLGQTFKDYEIIIVNDGSPEDDKDFLKKYGDKVLYFKTKNKGPAHARNFGIDRASGEYIAFLDSDDLFCPTKLEKQVSIMDLEELNWSHTMYSTFDEVTDRSKRKYYEIANTGFQGKVFPKSLVSLNIGTPCVMVRREVLLQNSFLRFSERMRYGQDGYLWILMGVRNDLGLINESLTLVRRSGSNAVQRARIHLNVRANLYINLVREMKVIDPKATVPFIVKLPYLYCYHVDKILDKIFGPDNRRNTKVEMISKIVYLPAFFMFKTLKLLM</sequence>
<evidence type="ECO:0000313" key="3">
    <source>
        <dbReference type="Proteomes" id="UP000239711"/>
    </source>
</evidence>
<dbReference type="Proteomes" id="UP000239711">
    <property type="component" value="Unassembled WGS sequence"/>
</dbReference>
<evidence type="ECO:0000259" key="1">
    <source>
        <dbReference type="Pfam" id="PF00535"/>
    </source>
</evidence>
<name>A0A2S9J200_9SPHI</name>
<dbReference type="EMBL" id="PVBQ01000010">
    <property type="protein sequence ID" value="PRD46808.1"/>
    <property type="molecule type" value="Genomic_DNA"/>
</dbReference>
<keyword evidence="3" id="KW-1185">Reference proteome</keyword>
<feature type="domain" description="Glycosyltransferase 2-like" evidence="1">
    <location>
        <begin position="4"/>
        <end position="162"/>
    </location>
</feature>
<dbReference type="AlphaFoldDB" id="A0A2S9J200"/>
<dbReference type="Pfam" id="PF00535">
    <property type="entry name" value="Glycos_transf_2"/>
    <property type="match status" value="1"/>
</dbReference>
<protein>
    <submittedName>
        <fullName evidence="2">Glycosyltransferase family 2 protein</fullName>
    </submittedName>
</protein>
<proteinExistence type="predicted"/>
<dbReference type="PANTHER" id="PTHR22916">
    <property type="entry name" value="GLYCOSYLTRANSFERASE"/>
    <property type="match status" value="1"/>
</dbReference>
<dbReference type="OrthoDB" id="6638511at2"/>
<organism evidence="2 3">
    <name type="scientific">Sphingobacterium haloxyli</name>
    <dbReference type="NCBI Taxonomy" id="2100533"/>
    <lineage>
        <taxon>Bacteria</taxon>
        <taxon>Pseudomonadati</taxon>
        <taxon>Bacteroidota</taxon>
        <taxon>Sphingobacteriia</taxon>
        <taxon>Sphingobacteriales</taxon>
        <taxon>Sphingobacteriaceae</taxon>
        <taxon>Sphingobacterium</taxon>
    </lineage>
</organism>
<dbReference type="PANTHER" id="PTHR22916:SF3">
    <property type="entry name" value="UDP-GLCNAC:BETAGAL BETA-1,3-N-ACETYLGLUCOSAMINYLTRANSFERASE-LIKE PROTEIN 1"/>
    <property type="match status" value="1"/>
</dbReference>
<dbReference type="InterPro" id="IPR029044">
    <property type="entry name" value="Nucleotide-diphossugar_trans"/>
</dbReference>
<comment type="caution">
    <text evidence="2">The sequence shown here is derived from an EMBL/GenBank/DDBJ whole genome shotgun (WGS) entry which is preliminary data.</text>
</comment>
<accession>A0A2S9J200</accession>
<dbReference type="InterPro" id="IPR001173">
    <property type="entry name" value="Glyco_trans_2-like"/>
</dbReference>
<dbReference type="GO" id="GO:0016758">
    <property type="term" value="F:hexosyltransferase activity"/>
    <property type="evidence" value="ECO:0007669"/>
    <property type="project" value="UniProtKB-ARBA"/>
</dbReference>
<reference evidence="2 3" key="1">
    <citation type="submission" date="2018-02" db="EMBL/GenBank/DDBJ databases">
        <title>The draft genome of Sphingobacterium sp. 5JN-11.</title>
        <authorList>
            <person name="Liu L."/>
            <person name="Li L."/>
            <person name="Liang L."/>
            <person name="Zhang X."/>
            <person name="Wang T."/>
        </authorList>
    </citation>
    <scope>NUCLEOTIDE SEQUENCE [LARGE SCALE GENOMIC DNA]</scope>
    <source>
        <strain evidence="2 3">5JN-11</strain>
    </source>
</reference>
<keyword evidence="2" id="KW-0808">Transferase</keyword>
<dbReference type="CDD" id="cd00761">
    <property type="entry name" value="Glyco_tranf_GTA_type"/>
    <property type="match status" value="1"/>
</dbReference>
<gene>
    <name evidence="2" type="ORF">C5745_13145</name>
</gene>
<dbReference type="RefSeq" id="WP_105717472.1">
    <property type="nucleotide sequence ID" value="NZ_PVBQ01000010.1"/>
</dbReference>
<dbReference type="Gene3D" id="3.90.550.10">
    <property type="entry name" value="Spore Coat Polysaccharide Biosynthesis Protein SpsA, Chain A"/>
    <property type="match status" value="1"/>
</dbReference>
<dbReference type="SUPFAM" id="SSF53448">
    <property type="entry name" value="Nucleotide-diphospho-sugar transferases"/>
    <property type="match status" value="1"/>
</dbReference>
<evidence type="ECO:0000313" key="2">
    <source>
        <dbReference type="EMBL" id="PRD46808.1"/>
    </source>
</evidence>